<dbReference type="Gene3D" id="1.10.1200.10">
    <property type="entry name" value="ACP-like"/>
    <property type="match status" value="1"/>
</dbReference>
<reference evidence="2 3" key="1">
    <citation type="submission" date="2019-07" db="EMBL/GenBank/DDBJ databases">
        <authorList>
            <person name="Kim J."/>
        </authorList>
    </citation>
    <scope>NUCLEOTIDE SEQUENCE [LARGE SCALE GENOMIC DNA]</scope>
    <source>
        <strain evidence="2 3">N4</strain>
    </source>
</reference>
<comment type="caution">
    <text evidence="2">The sequence shown here is derived from an EMBL/GenBank/DDBJ whole genome shotgun (WGS) entry which is preliminary data.</text>
</comment>
<dbReference type="Proteomes" id="UP000318102">
    <property type="component" value="Unassembled WGS sequence"/>
</dbReference>
<evidence type="ECO:0000259" key="1">
    <source>
        <dbReference type="PROSITE" id="PS50075"/>
    </source>
</evidence>
<evidence type="ECO:0000313" key="3">
    <source>
        <dbReference type="Proteomes" id="UP000318102"/>
    </source>
</evidence>
<keyword evidence="3" id="KW-1185">Reference proteome</keyword>
<dbReference type="OrthoDB" id="2622409at2"/>
<dbReference type="SUPFAM" id="SSF47336">
    <property type="entry name" value="ACP-like"/>
    <property type="match status" value="1"/>
</dbReference>
<organism evidence="2 3">
    <name type="scientific">Paenibacillus agilis</name>
    <dbReference type="NCBI Taxonomy" id="3020863"/>
    <lineage>
        <taxon>Bacteria</taxon>
        <taxon>Bacillati</taxon>
        <taxon>Bacillota</taxon>
        <taxon>Bacilli</taxon>
        <taxon>Bacillales</taxon>
        <taxon>Paenibacillaceae</taxon>
        <taxon>Paenibacillus</taxon>
    </lineage>
</organism>
<sequence length="80" mass="9328">MEITVESRMREIFKSYSVVMSEEELDTPLDELWGVDSITHVQILTTIAQEYNFKITDEDFLFSDLTTFNNIVVFVKQKSA</sequence>
<gene>
    <name evidence="2" type="ORF">FPZ44_06400</name>
</gene>
<dbReference type="RefSeq" id="WP_144988437.1">
    <property type="nucleotide sequence ID" value="NZ_VNJK01000001.1"/>
</dbReference>
<dbReference type="Pfam" id="PF00550">
    <property type="entry name" value="PP-binding"/>
    <property type="match status" value="1"/>
</dbReference>
<dbReference type="EMBL" id="VNJK01000001">
    <property type="protein sequence ID" value="TVX92711.1"/>
    <property type="molecule type" value="Genomic_DNA"/>
</dbReference>
<name>A0A559IYM6_9BACL</name>
<dbReference type="InterPro" id="IPR036736">
    <property type="entry name" value="ACP-like_sf"/>
</dbReference>
<dbReference type="PROSITE" id="PS50075">
    <property type="entry name" value="CARRIER"/>
    <property type="match status" value="1"/>
</dbReference>
<protein>
    <submittedName>
        <fullName evidence="2">Acyl carrier protein</fullName>
    </submittedName>
</protein>
<accession>A0A559IYM6</accession>
<dbReference type="InterPro" id="IPR009081">
    <property type="entry name" value="PP-bd_ACP"/>
</dbReference>
<evidence type="ECO:0000313" key="2">
    <source>
        <dbReference type="EMBL" id="TVX92711.1"/>
    </source>
</evidence>
<feature type="domain" description="Carrier" evidence="1">
    <location>
        <begin position="1"/>
        <end position="79"/>
    </location>
</feature>
<dbReference type="AlphaFoldDB" id="A0A559IYM6"/>
<proteinExistence type="predicted"/>